<organism evidence="2">
    <name type="scientific">Oryza punctata</name>
    <name type="common">Red rice</name>
    <dbReference type="NCBI Taxonomy" id="4537"/>
    <lineage>
        <taxon>Eukaryota</taxon>
        <taxon>Viridiplantae</taxon>
        <taxon>Streptophyta</taxon>
        <taxon>Embryophyta</taxon>
        <taxon>Tracheophyta</taxon>
        <taxon>Spermatophyta</taxon>
        <taxon>Magnoliopsida</taxon>
        <taxon>Liliopsida</taxon>
        <taxon>Poales</taxon>
        <taxon>Poaceae</taxon>
        <taxon>BOP clade</taxon>
        <taxon>Oryzoideae</taxon>
        <taxon>Oryzeae</taxon>
        <taxon>Oryzinae</taxon>
        <taxon>Oryza</taxon>
    </lineage>
</organism>
<evidence type="ECO:0000256" key="1">
    <source>
        <dbReference type="SAM" id="MobiDB-lite"/>
    </source>
</evidence>
<feature type="compositionally biased region" description="Polar residues" evidence="1">
    <location>
        <begin position="75"/>
        <end position="93"/>
    </location>
</feature>
<keyword evidence="3" id="KW-1185">Reference proteome</keyword>
<protein>
    <submittedName>
        <fullName evidence="2">Uncharacterized protein</fullName>
    </submittedName>
</protein>
<reference evidence="2" key="1">
    <citation type="submission" date="2015-04" db="UniProtKB">
        <authorList>
            <consortium name="EnsemblPlants"/>
        </authorList>
    </citation>
    <scope>IDENTIFICATION</scope>
</reference>
<dbReference type="EnsemblPlants" id="OPUNC01G02620.1">
    <property type="protein sequence ID" value="OPUNC01G02620.1"/>
    <property type="gene ID" value="OPUNC01G02620"/>
</dbReference>
<name>A0A0E0JDZ9_ORYPU</name>
<evidence type="ECO:0000313" key="2">
    <source>
        <dbReference type="EnsemblPlants" id="OPUNC01G02620.1"/>
    </source>
</evidence>
<evidence type="ECO:0000313" key="3">
    <source>
        <dbReference type="Proteomes" id="UP000026962"/>
    </source>
</evidence>
<feature type="region of interest" description="Disordered" evidence="1">
    <location>
        <begin position="65"/>
        <end position="93"/>
    </location>
</feature>
<dbReference type="HOGENOM" id="CLU_1581058_0_0_1"/>
<accession>A0A0E0JDZ9</accession>
<dbReference type="STRING" id="4537.A0A0E0JDZ9"/>
<sequence>MARGAALVVVGAARGETRSGDGSAAGGIARAMASSGAMRRWSQACIPRLGRMKSTAPSLILLPSRHKLKPPPMQRKTNYSSQRQVTNSHQVTKNRNHEAQLIHTTYMQAVSKIIASKSTAVSITVQGKAAINDLSKLQPTQAHIVNYMKNKLPHMHIILDEENVKNNEI</sequence>
<dbReference type="AlphaFoldDB" id="A0A0E0JDZ9"/>
<dbReference type="Proteomes" id="UP000026962">
    <property type="component" value="Chromosome 1"/>
</dbReference>
<reference evidence="2" key="2">
    <citation type="submission" date="2018-05" db="EMBL/GenBank/DDBJ databases">
        <title>OpunRS2 (Oryza punctata Reference Sequence Version 2).</title>
        <authorList>
            <person name="Zhang J."/>
            <person name="Kudrna D."/>
            <person name="Lee S."/>
            <person name="Talag J."/>
            <person name="Welchert J."/>
            <person name="Wing R.A."/>
        </authorList>
    </citation>
    <scope>NUCLEOTIDE SEQUENCE [LARGE SCALE GENOMIC DNA]</scope>
</reference>
<proteinExistence type="predicted"/>
<dbReference type="Gramene" id="OPUNC01G02620.1">
    <property type="protein sequence ID" value="OPUNC01G02620.1"/>
    <property type="gene ID" value="OPUNC01G02620"/>
</dbReference>